<evidence type="ECO:0000313" key="7">
    <source>
        <dbReference type="EMBL" id="KAF9485852.1"/>
    </source>
</evidence>
<proteinExistence type="inferred from homology"/>
<accession>A0A9P5ZEA4</accession>
<name>A0A9P5ZEA4_9AGAR</name>
<evidence type="ECO:0000256" key="2">
    <source>
        <dbReference type="ARBA" id="ARBA00010492"/>
    </source>
</evidence>
<comment type="subcellular location">
    <subcellularLocation>
        <location evidence="1">Mitochondrion</location>
    </subcellularLocation>
</comment>
<dbReference type="SMART" id="SM01238">
    <property type="entry name" value="IGR"/>
    <property type="match status" value="1"/>
</dbReference>
<keyword evidence="3" id="KW-0496">Mitochondrion</keyword>
<evidence type="ECO:0000259" key="6">
    <source>
        <dbReference type="SMART" id="SM01238"/>
    </source>
</evidence>
<dbReference type="GO" id="GO:0005739">
    <property type="term" value="C:mitochondrion"/>
    <property type="evidence" value="ECO:0007669"/>
    <property type="project" value="UniProtKB-SubCell"/>
</dbReference>
<dbReference type="InterPro" id="IPR019083">
    <property type="entry name" value="SAM_Ribosomal_mS41"/>
</dbReference>
<reference evidence="7" key="1">
    <citation type="submission" date="2020-11" db="EMBL/GenBank/DDBJ databases">
        <authorList>
            <consortium name="DOE Joint Genome Institute"/>
            <person name="Ahrendt S."/>
            <person name="Riley R."/>
            <person name="Andreopoulos W."/>
            <person name="Labutti K."/>
            <person name="Pangilinan J."/>
            <person name="Ruiz-Duenas F.J."/>
            <person name="Barrasa J.M."/>
            <person name="Sanchez-Garcia M."/>
            <person name="Camarero S."/>
            <person name="Miyauchi S."/>
            <person name="Serrano A."/>
            <person name="Linde D."/>
            <person name="Babiker R."/>
            <person name="Drula E."/>
            <person name="Ayuso-Fernandez I."/>
            <person name="Pacheco R."/>
            <person name="Padilla G."/>
            <person name="Ferreira P."/>
            <person name="Barriuso J."/>
            <person name="Kellner H."/>
            <person name="Castanera R."/>
            <person name="Alfaro M."/>
            <person name="Ramirez L."/>
            <person name="Pisabarro A.G."/>
            <person name="Kuo A."/>
            <person name="Tritt A."/>
            <person name="Lipzen A."/>
            <person name="He G."/>
            <person name="Yan M."/>
            <person name="Ng V."/>
            <person name="Cullen D."/>
            <person name="Martin F."/>
            <person name="Rosso M.-N."/>
            <person name="Henrissat B."/>
            <person name="Hibbett D."/>
            <person name="Martinez A.T."/>
            <person name="Grigoriev I.V."/>
        </authorList>
    </citation>
    <scope>NUCLEOTIDE SEQUENCE</scope>
    <source>
        <strain evidence="7">CIRM-BRFM 674</strain>
    </source>
</reference>
<feature type="compositionally biased region" description="Basic residues" evidence="5">
    <location>
        <begin position="137"/>
        <end position="154"/>
    </location>
</feature>
<dbReference type="OrthoDB" id="18595at2759"/>
<dbReference type="EMBL" id="MU155133">
    <property type="protein sequence ID" value="KAF9485852.1"/>
    <property type="molecule type" value="Genomic_DNA"/>
</dbReference>
<evidence type="ECO:0000256" key="5">
    <source>
        <dbReference type="SAM" id="MobiDB-lite"/>
    </source>
</evidence>
<feature type="region of interest" description="Disordered" evidence="5">
    <location>
        <begin position="122"/>
        <end position="162"/>
    </location>
</feature>
<dbReference type="InterPro" id="IPR039603">
    <property type="entry name" value="Ribosomal_mS41"/>
</dbReference>
<keyword evidence="8" id="KW-1185">Reference proteome</keyword>
<dbReference type="Pfam" id="PF09597">
    <property type="entry name" value="SAM_Ribosomal_mS41"/>
    <property type="match status" value="1"/>
</dbReference>
<dbReference type="PANTHER" id="PTHR28235">
    <property type="entry name" value="PROTEIN FYV4, MITOCHONDRIAL"/>
    <property type="match status" value="1"/>
</dbReference>
<evidence type="ECO:0000313" key="8">
    <source>
        <dbReference type="Proteomes" id="UP000807469"/>
    </source>
</evidence>
<organism evidence="7 8">
    <name type="scientific">Pholiota conissans</name>
    <dbReference type="NCBI Taxonomy" id="109636"/>
    <lineage>
        <taxon>Eukaryota</taxon>
        <taxon>Fungi</taxon>
        <taxon>Dikarya</taxon>
        <taxon>Basidiomycota</taxon>
        <taxon>Agaricomycotina</taxon>
        <taxon>Agaricomycetes</taxon>
        <taxon>Agaricomycetidae</taxon>
        <taxon>Agaricales</taxon>
        <taxon>Agaricineae</taxon>
        <taxon>Strophariaceae</taxon>
        <taxon>Pholiota</taxon>
    </lineage>
</organism>
<dbReference type="AlphaFoldDB" id="A0A9P5ZEA4"/>
<protein>
    <recommendedName>
        <fullName evidence="4">Small ribosomal subunit protein mS41</fullName>
    </recommendedName>
</protein>
<dbReference type="PANTHER" id="PTHR28235:SF1">
    <property type="entry name" value="SMALL RIBOSOMAL SUBUNIT PROTEIN MS41"/>
    <property type="match status" value="1"/>
</dbReference>
<dbReference type="Proteomes" id="UP000807469">
    <property type="component" value="Unassembled WGS sequence"/>
</dbReference>
<evidence type="ECO:0000256" key="4">
    <source>
        <dbReference type="ARBA" id="ARBA00035129"/>
    </source>
</evidence>
<evidence type="ECO:0000256" key="1">
    <source>
        <dbReference type="ARBA" id="ARBA00004173"/>
    </source>
</evidence>
<sequence>MAAALVNLQRLSRSLPNLPSLTRSISWVRPVIPKPLDPATHRCGQGPNSVPAPEIKTPEAFLKSIGRSAETKITAGSWEELWKLDGQAMKKAGVGIRDRRYILWCMEKFRLGFPVQEFAHEPPPKKTIRGWGPKVQNGKRIRSRRIKDKTRKAKLANSAPTA</sequence>
<feature type="domain" description="Small ribosomal subunit protein mS41 SAM" evidence="6">
    <location>
        <begin position="58"/>
        <end position="112"/>
    </location>
</feature>
<evidence type="ECO:0000256" key="3">
    <source>
        <dbReference type="ARBA" id="ARBA00023128"/>
    </source>
</evidence>
<gene>
    <name evidence="7" type="ORF">BDN70DRAFT_870756</name>
</gene>
<comment type="caution">
    <text evidence="7">The sequence shown here is derived from an EMBL/GenBank/DDBJ whole genome shotgun (WGS) entry which is preliminary data.</text>
</comment>
<comment type="similarity">
    <text evidence="2">Belongs to the mitochondrion-specific ribosomal protein mS41 family.</text>
</comment>